<feature type="transmembrane region" description="Helical" evidence="1">
    <location>
        <begin position="85"/>
        <end position="109"/>
    </location>
</feature>
<name>A0ABS6A377_9GAMM</name>
<reference evidence="2 3" key="1">
    <citation type="submission" date="2021-05" db="EMBL/GenBank/DDBJ databases">
        <title>Draft genomes of bacteria isolated from model marine particles.</title>
        <authorList>
            <person name="Datta M.S."/>
            <person name="Schwartzman J.A."/>
            <person name="Enke T.N."/>
            <person name="Saavedra J."/>
            <person name="Cermak N."/>
            <person name="Cordero O.X."/>
        </authorList>
    </citation>
    <scope>NUCLEOTIDE SEQUENCE [LARGE SCALE GENOMIC DNA]</scope>
    <source>
        <strain evidence="2 3">D2M19</strain>
    </source>
</reference>
<organism evidence="2 3">
    <name type="scientific">Marinobacter salexigens</name>
    <dbReference type="NCBI Taxonomy" id="1925763"/>
    <lineage>
        <taxon>Bacteria</taxon>
        <taxon>Pseudomonadati</taxon>
        <taxon>Pseudomonadota</taxon>
        <taxon>Gammaproteobacteria</taxon>
        <taxon>Pseudomonadales</taxon>
        <taxon>Marinobacteraceae</taxon>
        <taxon>Marinobacter</taxon>
    </lineage>
</organism>
<keyword evidence="1" id="KW-1133">Transmembrane helix</keyword>
<keyword evidence="3" id="KW-1185">Reference proteome</keyword>
<protein>
    <submittedName>
        <fullName evidence="2">Uncharacterized protein</fullName>
    </submittedName>
</protein>
<keyword evidence="1" id="KW-0472">Membrane</keyword>
<gene>
    <name evidence="2" type="ORF">KO508_00835</name>
</gene>
<feature type="transmembrane region" description="Helical" evidence="1">
    <location>
        <begin position="47"/>
        <end position="73"/>
    </location>
</feature>
<proteinExistence type="predicted"/>
<accession>A0ABS6A377</accession>
<evidence type="ECO:0000256" key="1">
    <source>
        <dbReference type="SAM" id="Phobius"/>
    </source>
</evidence>
<feature type="transmembrane region" description="Helical" evidence="1">
    <location>
        <begin position="12"/>
        <end position="35"/>
    </location>
</feature>
<sequence length="112" mass="12281">MNNLEKPSPHPLRMALLITEFSSLAVLLAAMGWFSSQTDTGHTIHPAWLLIPAFASLGVFISFIGLMYLRWVVAASAANQLRHKLVFSLLALTLISVWVYGIASTWLSLNAA</sequence>
<comment type="caution">
    <text evidence="2">The sequence shown here is derived from an EMBL/GenBank/DDBJ whole genome shotgun (WGS) entry which is preliminary data.</text>
</comment>
<evidence type="ECO:0000313" key="2">
    <source>
        <dbReference type="EMBL" id="MBU2872538.1"/>
    </source>
</evidence>
<keyword evidence="1" id="KW-0812">Transmembrane</keyword>
<dbReference type="EMBL" id="JAHKPV010000001">
    <property type="protein sequence ID" value="MBU2872538.1"/>
    <property type="molecule type" value="Genomic_DNA"/>
</dbReference>
<dbReference type="RefSeq" id="WP_216006464.1">
    <property type="nucleotide sequence ID" value="NZ_JAHKPV010000001.1"/>
</dbReference>
<dbReference type="Proteomes" id="UP000753376">
    <property type="component" value="Unassembled WGS sequence"/>
</dbReference>
<evidence type="ECO:0000313" key="3">
    <source>
        <dbReference type="Proteomes" id="UP000753376"/>
    </source>
</evidence>